<feature type="signal peptide" evidence="1">
    <location>
        <begin position="1"/>
        <end position="19"/>
    </location>
</feature>
<keyword evidence="1" id="KW-0732">Signal</keyword>
<accession>A0ABT1Y4R4</accession>
<evidence type="ECO:0000256" key="1">
    <source>
        <dbReference type="SAM" id="SignalP"/>
    </source>
</evidence>
<comment type="caution">
    <text evidence="2">The sequence shown here is derived from an EMBL/GenBank/DDBJ whole genome shotgun (WGS) entry which is preliminary data.</text>
</comment>
<dbReference type="Proteomes" id="UP001524944">
    <property type="component" value="Unassembled WGS sequence"/>
</dbReference>
<gene>
    <name evidence="2" type="ORF">NVS47_10165</name>
</gene>
<name>A0ABT1Y4R4_9FIRM</name>
<sequence>MRFGGVVASLALLVTSMNANTTCICFIHQPKPPKDMNKLRKF</sequence>
<protein>
    <submittedName>
        <fullName evidence="2">Cyclic lactone autoinducer peptide</fullName>
    </submittedName>
</protein>
<feature type="chain" id="PRO_5046231706" evidence="1">
    <location>
        <begin position="20"/>
        <end position="42"/>
    </location>
</feature>
<dbReference type="NCBIfam" id="TIGR04223">
    <property type="entry name" value="quorum_AgrD"/>
    <property type="match status" value="1"/>
</dbReference>
<reference evidence="2 3" key="1">
    <citation type="submission" date="2022-08" db="EMBL/GenBank/DDBJ databases">
        <title>Proteogenomics of the novel Dehalobacterium formicoaceticum strain EZ94 highlights a key role of methyltransferases during anaerobic dichloromethane degradation.</title>
        <authorList>
            <person name="Wasmund K."/>
        </authorList>
    </citation>
    <scope>NUCLEOTIDE SEQUENCE [LARGE SCALE GENOMIC DNA]</scope>
    <source>
        <strain evidence="2 3">EZ94</strain>
    </source>
</reference>
<proteinExistence type="predicted"/>
<dbReference type="InterPro" id="IPR009229">
    <property type="entry name" value="AgrD"/>
</dbReference>
<evidence type="ECO:0000313" key="2">
    <source>
        <dbReference type="EMBL" id="MCR6545870.1"/>
    </source>
</evidence>
<keyword evidence="3" id="KW-1185">Reference proteome</keyword>
<evidence type="ECO:0000313" key="3">
    <source>
        <dbReference type="Proteomes" id="UP001524944"/>
    </source>
</evidence>
<dbReference type="EMBL" id="JANPWE010000004">
    <property type="protein sequence ID" value="MCR6545870.1"/>
    <property type="molecule type" value="Genomic_DNA"/>
</dbReference>
<organism evidence="2 3">
    <name type="scientific">Dehalobacterium formicoaceticum</name>
    <dbReference type="NCBI Taxonomy" id="51515"/>
    <lineage>
        <taxon>Bacteria</taxon>
        <taxon>Bacillati</taxon>
        <taxon>Bacillota</taxon>
        <taxon>Clostridia</taxon>
        <taxon>Eubacteriales</taxon>
        <taxon>Peptococcaceae</taxon>
        <taxon>Dehalobacterium</taxon>
    </lineage>
</organism>